<dbReference type="InterPro" id="IPR023220">
    <property type="entry name" value="T4SS_VirB5-domain"/>
</dbReference>
<dbReference type="EMBL" id="FOEP01000013">
    <property type="protein sequence ID" value="SEQ79263.1"/>
    <property type="molecule type" value="Genomic_DNA"/>
</dbReference>
<accession>A0A1H9IXD1</accession>
<dbReference type="SUPFAM" id="SSF101082">
    <property type="entry name" value="Typo IV secretion system protein TraC"/>
    <property type="match status" value="1"/>
</dbReference>
<dbReference type="Gene3D" id="1.20.58.430">
    <property type="entry name" value="Type IV secretion system, VirB5-domain"/>
    <property type="match status" value="1"/>
</dbReference>
<name>A0A1H9IXD1_9RHOB</name>
<sequence length="196" mass="20737">MDDFYAARDNTMPSLPWPSIAPPFTEEELNGLLDQEFGDILATIEAIKTGDFSGLSGSGAGEIETQMDRVLADLGFDDDTLSEMAASGNPGANRIATQATTGALVSAAAQNSYGDAGQSLERVDRLVGLIDDMDELKESVDLNTRVTAELAIALVAMWQLEAIQTVGDGTGGVIDAATIAEEQRFMDFTLPDLNAD</sequence>
<evidence type="ECO:0000313" key="2">
    <source>
        <dbReference type="Proteomes" id="UP000198634"/>
    </source>
</evidence>
<evidence type="ECO:0000313" key="1">
    <source>
        <dbReference type="EMBL" id="SEQ79263.1"/>
    </source>
</evidence>
<protein>
    <submittedName>
        <fullName evidence="1">Type IV secretion system protein</fullName>
    </submittedName>
</protein>
<keyword evidence="2" id="KW-1185">Reference proteome</keyword>
<reference evidence="1 2" key="1">
    <citation type="submission" date="2016-10" db="EMBL/GenBank/DDBJ databases">
        <authorList>
            <person name="de Groot N.N."/>
        </authorList>
    </citation>
    <scope>NUCLEOTIDE SEQUENCE [LARGE SCALE GENOMIC DNA]</scope>
    <source>
        <strain evidence="1 2">DSM 22007</strain>
    </source>
</reference>
<organism evidence="1 2">
    <name type="scientific">Thalassovita taeanensis</name>
    <dbReference type="NCBI Taxonomy" id="657014"/>
    <lineage>
        <taxon>Bacteria</taxon>
        <taxon>Pseudomonadati</taxon>
        <taxon>Pseudomonadota</taxon>
        <taxon>Alphaproteobacteria</taxon>
        <taxon>Rhodobacterales</taxon>
        <taxon>Roseobacteraceae</taxon>
        <taxon>Thalassovita</taxon>
    </lineage>
</organism>
<proteinExistence type="predicted"/>
<gene>
    <name evidence="1" type="ORF">SAMN04488092_11359</name>
</gene>
<dbReference type="AlphaFoldDB" id="A0A1H9IXD1"/>
<dbReference type="InterPro" id="IPR014158">
    <property type="entry name" value="T4SS_VirB5"/>
</dbReference>
<dbReference type="Proteomes" id="UP000198634">
    <property type="component" value="Unassembled WGS sequence"/>
</dbReference>
<dbReference type="Pfam" id="PF07996">
    <property type="entry name" value="T4SS"/>
    <property type="match status" value="1"/>
</dbReference>
<dbReference type="STRING" id="657014.SAMN04488092_11359"/>